<dbReference type="Gene3D" id="1.10.630.10">
    <property type="entry name" value="Cytochrome P450"/>
    <property type="match status" value="1"/>
</dbReference>
<dbReference type="PROSITE" id="PS00086">
    <property type="entry name" value="CYTOCHROME_P450"/>
    <property type="match status" value="1"/>
</dbReference>
<evidence type="ECO:0000256" key="9">
    <source>
        <dbReference type="ARBA" id="ARBA00023002"/>
    </source>
</evidence>
<keyword evidence="12 15" id="KW-0472">Membrane</keyword>
<dbReference type="GO" id="GO:0004508">
    <property type="term" value="F:steroid 17-alpha-monooxygenase activity"/>
    <property type="evidence" value="ECO:0007669"/>
    <property type="project" value="TreeGrafter"/>
</dbReference>
<evidence type="ECO:0000256" key="7">
    <source>
        <dbReference type="ARBA" id="ARBA00022824"/>
    </source>
</evidence>
<feature type="transmembrane region" description="Helical" evidence="15">
    <location>
        <begin position="303"/>
        <end position="325"/>
    </location>
</feature>
<dbReference type="GO" id="GO:0042448">
    <property type="term" value="P:progesterone metabolic process"/>
    <property type="evidence" value="ECO:0007669"/>
    <property type="project" value="TreeGrafter"/>
</dbReference>
<evidence type="ECO:0000256" key="3">
    <source>
        <dbReference type="ARBA" id="ARBA00004406"/>
    </source>
</evidence>
<evidence type="ECO:0000256" key="5">
    <source>
        <dbReference type="ARBA" id="ARBA00022617"/>
    </source>
</evidence>
<name>A0A8S4N357_OWEFU</name>
<dbReference type="SUPFAM" id="SSF48264">
    <property type="entry name" value="Cytochrome P450"/>
    <property type="match status" value="1"/>
</dbReference>
<keyword evidence="7" id="KW-0256">Endoplasmic reticulum</keyword>
<dbReference type="PANTHER" id="PTHR24289:SF1">
    <property type="entry name" value="STEROID 17-ALPHA-HYDROXYLASE_17,20 LYASE"/>
    <property type="match status" value="1"/>
</dbReference>
<evidence type="ECO:0000256" key="2">
    <source>
        <dbReference type="ARBA" id="ARBA00004174"/>
    </source>
</evidence>
<dbReference type="GO" id="GO:0005789">
    <property type="term" value="C:endoplasmic reticulum membrane"/>
    <property type="evidence" value="ECO:0007669"/>
    <property type="project" value="UniProtKB-SubCell"/>
</dbReference>
<proteinExistence type="inferred from homology"/>
<evidence type="ECO:0000256" key="14">
    <source>
        <dbReference type="RuleBase" id="RU000461"/>
    </source>
</evidence>
<sequence>MTISYLRSMVVLYVLAALVAAILYYYITHATDSKSRILSRIPGPKGIPILGNALQIDMVKIHDQFLGWSKTYGEIFLLNLAGESVVVLNSHEAINEALIRKSTDFAGRPGESFRIQYLFSQKDIIFRDFTDDFKRLKKIVYKGLRYYGDEKEQIIRIATEEIDECMRKFSETDGMAFDPDPAIYVCIINILVGLIEGKRLDETNKRFADLVEMQDAFTASFSAGKGAEIDMFPFLRFFGNETFKSMQKGMKYRNDIMEEIIEDSKKDYDPDNKRHLLDHFISEMTFPEGSFDKKAVIYILGNLYGAGLVTSHVSFATFLLTLITYPDVQKKLQNEVDTVIGQREVKMEYREEMPYLNATLLELLRYISHVPLAVPHKTTVDTSVVGYDIPKNTQVFMNLYAMHHDDSVFRDPWEFKPERWLDDDGQLVSIEERNKVVPFGGGRRACPGELLATTRMFLFSANILKRFNILPVEGEPACPDPRGFKLGIVLEPNKFKIRAVKRL</sequence>
<dbReference type="InterPro" id="IPR002401">
    <property type="entry name" value="Cyt_P450_E_grp-I"/>
</dbReference>
<comment type="cofactor">
    <cofactor evidence="1 13">
        <name>heme</name>
        <dbReference type="ChEBI" id="CHEBI:30413"/>
    </cofactor>
</comment>
<evidence type="ECO:0000313" key="16">
    <source>
        <dbReference type="EMBL" id="CAH1775328.1"/>
    </source>
</evidence>
<evidence type="ECO:0000256" key="10">
    <source>
        <dbReference type="ARBA" id="ARBA00023004"/>
    </source>
</evidence>
<keyword evidence="9 14" id="KW-0560">Oxidoreductase</keyword>
<dbReference type="FunFam" id="1.10.630.10:FF:000238">
    <property type="entry name" value="Cytochrome P450 2A6"/>
    <property type="match status" value="1"/>
</dbReference>
<accession>A0A8S4N357</accession>
<keyword evidence="5 13" id="KW-0349">Heme</keyword>
<keyword evidence="17" id="KW-1185">Reference proteome</keyword>
<organism evidence="16 17">
    <name type="scientific">Owenia fusiformis</name>
    <name type="common">Polychaete worm</name>
    <dbReference type="NCBI Taxonomy" id="6347"/>
    <lineage>
        <taxon>Eukaryota</taxon>
        <taxon>Metazoa</taxon>
        <taxon>Spiralia</taxon>
        <taxon>Lophotrochozoa</taxon>
        <taxon>Annelida</taxon>
        <taxon>Polychaeta</taxon>
        <taxon>Sedentaria</taxon>
        <taxon>Canalipalpata</taxon>
        <taxon>Sabellida</taxon>
        <taxon>Oweniida</taxon>
        <taxon>Oweniidae</taxon>
        <taxon>Owenia</taxon>
    </lineage>
</organism>
<comment type="caution">
    <text evidence="16">The sequence shown here is derived from an EMBL/GenBank/DDBJ whole genome shotgun (WGS) entry which is preliminary data.</text>
</comment>
<dbReference type="Proteomes" id="UP000749559">
    <property type="component" value="Unassembled WGS sequence"/>
</dbReference>
<feature type="transmembrane region" description="Helical" evidence="15">
    <location>
        <begin position="6"/>
        <end position="27"/>
    </location>
</feature>
<evidence type="ECO:0000256" key="15">
    <source>
        <dbReference type="SAM" id="Phobius"/>
    </source>
</evidence>
<keyword evidence="15" id="KW-1133">Transmembrane helix</keyword>
<protein>
    <recommendedName>
        <fullName evidence="18">Cytochrome P450</fullName>
    </recommendedName>
</protein>
<evidence type="ECO:0000256" key="12">
    <source>
        <dbReference type="ARBA" id="ARBA00023136"/>
    </source>
</evidence>
<dbReference type="InterPro" id="IPR017972">
    <property type="entry name" value="Cyt_P450_CS"/>
</dbReference>
<evidence type="ECO:0008006" key="18">
    <source>
        <dbReference type="Google" id="ProtNLM"/>
    </source>
</evidence>
<comment type="subcellular location">
    <subcellularLocation>
        <location evidence="3">Endoplasmic reticulum membrane</location>
        <topology evidence="3">Peripheral membrane protein</topology>
    </subcellularLocation>
    <subcellularLocation>
        <location evidence="2">Microsome membrane</location>
        <topology evidence="2">Peripheral membrane protein</topology>
    </subcellularLocation>
</comment>
<evidence type="ECO:0000256" key="11">
    <source>
        <dbReference type="ARBA" id="ARBA00023033"/>
    </source>
</evidence>
<dbReference type="GO" id="GO:0005506">
    <property type="term" value="F:iron ion binding"/>
    <property type="evidence" value="ECO:0007669"/>
    <property type="project" value="InterPro"/>
</dbReference>
<feature type="binding site" description="axial binding residue" evidence="13">
    <location>
        <position position="446"/>
    </location>
    <ligand>
        <name>heme</name>
        <dbReference type="ChEBI" id="CHEBI:30413"/>
    </ligand>
    <ligandPart>
        <name>Fe</name>
        <dbReference type="ChEBI" id="CHEBI:18248"/>
    </ligandPart>
</feature>
<evidence type="ECO:0000313" key="17">
    <source>
        <dbReference type="Proteomes" id="UP000749559"/>
    </source>
</evidence>
<dbReference type="InterPro" id="IPR001128">
    <property type="entry name" value="Cyt_P450"/>
</dbReference>
<comment type="similarity">
    <text evidence="4 14">Belongs to the cytochrome P450 family.</text>
</comment>
<keyword evidence="11 14" id="KW-0503">Monooxygenase</keyword>
<evidence type="ECO:0000256" key="8">
    <source>
        <dbReference type="ARBA" id="ARBA00022848"/>
    </source>
</evidence>
<dbReference type="EMBL" id="CAIIXF020000001">
    <property type="protein sequence ID" value="CAH1775328.1"/>
    <property type="molecule type" value="Genomic_DNA"/>
</dbReference>
<keyword evidence="10 13" id="KW-0408">Iron</keyword>
<evidence type="ECO:0000256" key="4">
    <source>
        <dbReference type="ARBA" id="ARBA00010617"/>
    </source>
</evidence>
<evidence type="ECO:0000256" key="1">
    <source>
        <dbReference type="ARBA" id="ARBA00001971"/>
    </source>
</evidence>
<dbReference type="OrthoDB" id="639466at2759"/>
<evidence type="ECO:0000256" key="6">
    <source>
        <dbReference type="ARBA" id="ARBA00022723"/>
    </source>
</evidence>
<reference evidence="16" key="1">
    <citation type="submission" date="2022-03" db="EMBL/GenBank/DDBJ databases">
        <authorList>
            <person name="Martin C."/>
        </authorList>
    </citation>
    <scope>NUCLEOTIDE SEQUENCE</scope>
</reference>
<dbReference type="GO" id="GO:0042446">
    <property type="term" value="P:hormone biosynthetic process"/>
    <property type="evidence" value="ECO:0007669"/>
    <property type="project" value="TreeGrafter"/>
</dbReference>
<gene>
    <name evidence="16" type="ORF">OFUS_LOCUS2648</name>
</gene>
<dbReference type="InterPro" id="IPR036396">
    <property type="entry name" value="Cyt_P450_sf"/>
</dbReference>
<dbReference type="AlphaFoldDB" id="A0A8S4N357"/>
<dbReference type="PANTHER" id="PTHR24289">
    <property type="entry name" value="STEROID 17-ALPHA-HYDROXYLASE/17,20 LYASE"/>
    <property type="match status" value="1"/>
</dbReference>
<dbReference type="GO" id="GO:0020037">
    <property type="term" value="F:heme binding"/>
    <property type="evidence" value="ECO:0007669"/>
    <property type="project" value="InterPro"/>
</dbReference>
<evidence type="ECO:0000256" key="13">
    <source>
        <dbReference type="PIRSR" id="PIRSR602401-1"/>
    </source>
</evidence>
<keyword evidence="15" id="KW-0812">Transmembrane</keyword>
<keyword evidence="8" id="KW-0492">Microsome</keyword>
<dbReference type="Pfam" id="PF00067">
    <property type="entry name" value="p450"/>
    <property type="match status" value="1"/>
</dbReference>
<dbReference type="PRINTS" id="PR00463">
    <property type="entry name" value="EP450I"/>
</dbReference>
<keyword evidence="6 13" id="KW-0479">Metal-binding</keyword>